<dbReference type="EMBL" id="AFOY02000004">
    <property type="protein sequence ID" value="EXF95778.1"/>
    <property type="molecule type" value="Genomic_DNA"/>
</dbReference>
<name>A0A010SYJ2_PSEFL</name>
<organism evidence="1 2">
    <name type="scientific">Pseudomonas fluorescens HK44</name>
    <dbReference type="NCBI Taxonomy" id="1042209"/>
    <lineage>
        <taxon>Bacteria</taxon>
        <taxon>Pseudomonadati</taxon>
        <taxon>Pseudomonadota</taxon>
        <taxon>Gammaproteobacteria</taxon>
        <taxon>Pseudomonadales</taxon>
        <taxon>Pseudomonadaceae</taxon>
        <taxon>Pseudomonas</taxon>
    </lineage>
</organism>
<evidence type="ECO:0000313" key="1">
    <source>
        <dbReference type="EMBL" id="EXF95778.1"/>
    </source>
</evidence>
<evidence type="ECO:0008006" key="3">
    <source>
        <dbReference type="Google" id="ProtNLM"/>
    </source>
</evidence>
<sequence length="71" mass="7452">MSAVTAVGQCKQDEKDALECLADEMGISAVDFFDQLLAGAEEAAQRRAARRAAKTITEALGGNVLPFGPVK</sequence>
<dbReference type="HOGENOM" id="CLU_2736972_0_0_6"/>
<reference evidence="1 2" key="1">
    <citation type="journal article" date="2011" name="J. Bacteriol.">
        <title>Draft genome sequence of the polycyclic aromatic hydrocarbon-degrading, genetically engineered bioluminescent bioreporter Pseudomonas fluorescens HK44.</title>
        <authorList>
            <person name="Chauhan A."/>
            <person name="Layton A.C."/>
            <person name="Williams D.E."/>
            <person name="Smartt A.E."/>
            <person name="Ripp S."/>
            <person name="Karpinets T.V."/>
            <person name="Brown S.D."/>
            <person name="Sayler G.S."/>
        </authorList>
    </citation>
    <scope>NUCLEOTIDE SEQUENCE [LARGE SCALE GENOMIC DNA]</scope>
    <source>
        <strain evidence="1 2">HK44</strain>
    </source>
</reference>
<dbReference type="Proteomes" id="UP000022611">
    <property type="component" value="Unassembled WGS sequence"/>
</dbReference>
<evidence type="ECO:0000313" key="2">
    <source>
        <dbReference type="Proteomes" id="UP000022611"/>
    </source>
</evidence>
<protein>
    <recommendedName>
        <fullName evidence="3">CopG family transcriptional regulator</fullName>
    </recommendedName>
</protein>
<dbReference type="AlphaFoldDB" id="A0A010SYJ2"/>
<comment type="caution">
    <text evidence="1">The sequence shown here is derived from an EMBL/GenBank/DDBJ whole genome shotgun (WGS) entry which is preliminary data.</text>
</comment>
<accession>A0A010SYJ2</accession>
<proteinExistence type="predicted"/>
<gene>
    <name evidence="1" type="ORF">HK44_020490</name>
</gene>
<dbReference type="RefSeq" id="WP_019689914.1">
    <property type="nucleotide sequence ID" value="NZ_AFOY02000004.1"/>
</dbReference>
<dbReference type="PATRIC" id="fig|1042209.11.peg.622"/>